<evidence type="ECO:0000313" key="4">
    <source>
        <dbReference type="EMBL" id="REH54417.1"/>
    </source>
</evidence>
<dbReference type="GO" id="GO:0016787">
    <property type="term" value="F:hydrolase activity"/>
    <property type="evidence" value="ECO:0007669"/>
    <property type="project" value="UniProtKB-KW"/>
</dbReference>
<dbReference type="PROSITE" id="PS00893">
    <property type="entry name" value="NUDIX_BOX"/>
    <property type="match status" value="1"/>
</dbReference>
<keyword evidence="2" id="KW-0378">Hydrolase</keyword>
<dbReference type="Gene3D" id="3.90.79.10">
    <property type="entry name" value="Nucleoside Triphosphate Pyrophosphohydrolase"/>
    <property type="match status" value="1"/>
</dbReference>
<dbReference type="InterPro" id="IPR020084">
    <property type="entry name" value="NUDIX_hydrolase_CS"/>
</dbReference>
<evidence type="ECO:0000259" key="3">
    <source>
        <dbReference type="PROSITE" id="PS51462"/>
    </source>
</evidence>
<name>A0A3E0I708_9PSEU</name>
<protein>
    <submittedName>
        <fullName evidence="4">ADP-ribose pyrophosphatase YjhB (NUDIX family)</fullName>
    </submittedName>
</protein>
<feature type="domain" description="Nudix hydrolase" evidence="3">
    <location>
        <begin position="1"/>
        <end position="128"/>
    </location>
</feature>
<dbReference type="Proteomes" id="UP000256269">
    <property type="component" value="Unassembled WGS sequence"/>
</dbReference>
<gene>
    <name evidence="4" type="ORF">BCF44_102649</name>
</gene>
<accession>A0A3E0I708</accession>
<dbReference type="CDD" id="cd04690">
    <property type="entry name" value="NUDIX_Hydrolase"/>
    <property type="match status" value="1"/>
</dbReference>
<dbReference type="InterPro" id="IPR000086">
    <property type="entry name" value="NUDIX_hydrolase_dom"/>
</dbReference>
<proteinExistence type="predicted"/>
<dbReference type="SUPFAM" id="SSF55811">
    <property type="entry name" value="Nudix"/>
    <property type="match status" value="1"/>
</dbReference>
<dbReference type="RefSeq" id="WP_170217392.1">
    <property type="nucleotide sequence ID" value="NZ_CP144375.1"/>
</dbReference>
<comment type="caution">
    <text evidence="4">The sequence shown here is derived from an EMBL/GenBank/DDBJ whole genome shotgun (WGS) entry which is preliminary data.</text>
</comment>
<dbReference type="PANTHER" id="PTHR43046">
    <property type="entry name" value="GDP-MANNOSE MANNOSYL HYDROLASE"/>
    <property type="match status" value="1"/>
</dbReference>
<dbReference type="Pfam" id="PF00293">
    <property type="entry name" value="NUDIX"/>
    <property type="match status" value="1"/>
</dbReference>
<evidence type="ECO:0000313" key="5">
    <source>
        <dbReference type="Proteomes" id="UP000256269"/>
    </source>
</evidence>
<evidence type="ECO:0000256" key="1">
    <source>
        <dbReference type="ARBA" id="ARBA00001946"/>
    </source>
</evidence>
<dbReference type="InterPro" id="IPR015797">
    <property type="entry name" value="NUDIX_hydrolase-like_dom_sf"/>
</dbReference>
<comment type="cofactor">
    <cofactor evidence="1">
        <name>Mg(2+)</name>
        <dbReference type="ChEBI" id="CHEBI:18420"/>
    </cofactor>
</comment>
<dbReference type="PANTHER" id="PTHR43046:SF14">
    <property type="entry name" value="MUTT_NUDIX FAMILY PROTEIN"/>
    <property type="match status" value="1"/>
</dbReference>
<organism evidence="4 5">
    <name type="scientific">Kutzneria buriramensis</name>
    <dbReference type="NCBI Taxonomy" id="1045776"/>
    <lineage>
        <taxon>Bacteria</taxon>
        <taxon>Bacillati</taxon>
        <taxon>Actinomycetota</taxon>
        <taxon>Actinomycetes</taxon>
        <taxon>Pseudonocardiales</taxon>
        <taxon>Pseudonocardiaceae</taxon>
        <taxon>Kutzneria</taxon>
    </lineage>
</organism>
<dbReference type="EMBL" id="QUNO01000002">
    <property type="protein sequence ID" value="REH54417.1"/>
    <property type="molecule type" value="Genomic_DNA"/>
</dbReference>
<reference evidence="4 5" key="1">
    <citation type="submission" date="2018-08" db="EMBL/GenBank/DDBJ databases">
        <title>Genomic Encyclopedia of Archaeal and Bacterial Type Strains, Phase II (KMG-II): from individual species to whole genera.</title>
        <authorList>
            <person name="Goeker M."/>
        </authorList>
    </citation>
    <scope>NUCLEOTIDE SEQUENCE [LARGE SCALE GENOMIC DNA]</scope>
    <source>
        <strain evidence="4 5">DSM 45791</strain>
    </source>
</reference>
<dbReference type="AlphaFoldDB" id="A0A3E0I708"/>
<evidence type="ECO:0000256" key="2">
    <source>
        <dbReference type="ARBA" id="ARBA00022801"/>
    </source>
</evidence>
<keyword evidence="5" id="KW-1185">Reference proteome</keyword>
<sequence>MIETVALVHVRDERVLLVRTHGRKAFYLPGGKYEPGETDLAALTREVAEEIGCALRPETVRPHGVFEGDAHDRPAGTQVRITCYTGEFDGEPAANSEIAECGYHTYAQYRAMAETAPVVHAIVDDLHRLGRI</sequence>
<dbReference type="PROSITE" id="PS51462">
    <property type="entry name" value="NUDIX"/>
    <property type="match status" value="1"/>
</dbReference>